<gene>
    <name evidence="1" type="ORF">LCGC14_2193120</name>
</gene>
<proteinExistence type="predicted"/>
<accession>A0A0F9DJ20</accession>
<reference evidence="1" key="1">
    <citation type="journal article" date="2015" name="Nature">
        <title>Complex archaea that bridge the gap between prokaryotes and eukaryotes.</title>
        <authorList>
            <person name="Spang A."/>
            <person name="Saw J.H."/>
            <person name="Jorgensen S.L."/>
            <person name="Zaremba-Niedzwiedzka K."/>
            <person name="Martijn J."/>
            <person name="Lind A.E."/>
            <person name="van Eijk R."/>
            <person name="Schleper C."/>
            <person name="Guy L."/>
            <person name="Ettema T.J."/>
        </authorList>
    </citation>
    <scope>NUCLEOTIDE SEQUENCE</scope>
</reference>
<organism evidence="1">
    <name type="scientific">marine sediment metagenome</name>
    <dbReference type="NCBI Taxonomy" id="412755"/>
    <lineage>
        <taxon>unclassified sequences</taxon>
        <taxon>metagenomes</taxon>
        <taxon>ecological metagenomes</taxon>
    </lineage>
</organism>
<name>A0A0F9DJ20_9ZZZZ</name>
<sequence length="49" mass="5263">MFTLTYTGTDLALANTMPTNVAWSLRVVRSVARVLRVDLGPAKAGMIIA</sequence>
<dbReference type="AlphaFoldDB" id="A0A0F9DJ20"/>
<protein>
    <submittedName>
        <fullName evidence="1">Uncharacterized protein</fullName>
    </submittedName>
</protein>
<comment type="caution">
    <text evidence="1">The sequence shown here is derived from an EMBL/GenBank/DDBJ whole genome shotgun (WGS) entry which is preliminary data.</text>
</comment>
<dbReference type="EMBL" id="LAZR01028754">
    <property type="protein sequence ID" value="KKL61659.1"/>
    <property type="molecule type" value="Genomic_DNA"/>
</dbReference>
<evidence type="ECO:0000313" key="1">
    <source>
        <dbReference type="EMBL" id="KKL61659.1"/>
    </source>
</evidence>